<dbReference type="PROSITE" id="PS00455">
    <property type="entry name" value="AMP_BINDING"/>
    <property type="match status" value="2"/>
</dbReference>
<dbReference type="PANTHER" id="PTHR45398">
    <property type="match status" value="1"/>
</dbReference>
<dbReference type="InterPro" id="IPR025110">
    <property type="entry name" value="AMP-bd_C"/>
</dbReference>
<dbReference type="NCBIfam" id="NF003417">
    <property type="entry name" value="PRK04813.1"/>
    <property type="match status" value="2"/>
</dbReference>
<accession>A0ABS1FUV3</accession>
<comment type="caution">
    <text evidence="2">The sequence shown here is derived from an EMBL/GenBank/DDBJ whole genome shotgun (WGS) entry which is preliminary data.</text>
</comment>
<dbReference type="SUPFAM" id="SSF56801">
    <property type="entry name" value="Acetyl-CoA synthetase-like"/>
    <property type="match status" value="2"/>
</dbReference>
<dbReference type="Gene3D" id="1.10.1200.10">
    <property type="entry name" value="ACP-like"/>
    <property type="match status" value="2"/>
</dbReference>
<dbReference type="SUPFAM" id="SSF47336">
    <property type="entry name" value="ACP-like"/>
    <property type="match status" value="2"/>
</dbReference>
<dbReference type="Gene3D" id="2.30.38.10">
    <property type="entry name" value="Luciferase, Domain 3"/>
    <property type="match status" value="2"/>
</dbReference>
<dbReference type="PROSITE" id="PS50075">
    <property type="entry name" value="CARRIER"/>
    <property type="match status" value="2"/>
</dbReference>
<dbReference type="Gene3D" id="3.40.50.980">
    <property type="match status" value="4"/>
</dbReference>
<protein>
    <submittedName>
        <fullName evidence="2">Amino acid adenylation domain-containing protein</fullName>
    </submittedName>
</protein>
<dbReference type="NCBIfam" id="TIGR01733">
    <property type="entry name" value="AA-adenyl-dom"/>
    <property type="match status" value="2"/>
</dbReference>
<dbReference type="SUPFAM" id="SSF52777">
    <property type="entry name" value="CoA-dependent acyltransferases"/>
    <property type="match status" value="9"/>
</dbReference>
<dbReference type="InterPro" id="IPR001242">
    <property type="entry name" value="Condensation_dom"/>
</dbReference>
<feature type="domain" description="Carrier" evidence="1">
    <location>
        <begin position="2527"/>
        <end position="2601"/>
    </location>
</feature>
<dbReference type="InterPro" id="IPR020845">
    <property type="entry name" value="AMP-binding_CS"/>
</dbReference>
<dbReference type="InterPro" id="IPR045851">
    <property type="entry name" value="AMP-bd_C_sf"/>
</dbReference>
<dbReference type="InterPro" id="IPR010071">
    <property type="entry name" value="AA_adenyl_dom"/>
</dbReference>
<dbReference type="InterPro" id="IPR010060">
    <property type="entry name" value="NRPS_synth"/>
</dbReference>
<dbReference type="Pfam" id="PF00668">
    <property type="entry name" value="Condensation"/>
    <property type="match status" value="5"/>
</dbReference>
<dbReference type="Proteomes" id="UP000628669">
    <property type="component" value="Unassembled WGS sequence"/>
</dbReference>
<keyword evidence="3" id="KW-1185">Reference proteome</keyword>
<organism evidence="2 3">
    <name type="scientific">Chryseobacterium paridis</name>
    <dbReference type="NCBI Taxonomy" id="2800328"/>
    <lineage>
        <taxon>Bacteria</taxon>
        <taxon>Pseudomonadati</taxon>
        <taxon>Bacteroidota</taxon>
        <taxon>Flavobacteriia</taxon>
        <taxon>Flavobacteriales</taxon>
        <taxon>Weeksellaceae</taxon>
        <taxon>Chryseobacterium group</taxon>
        <taxon>Chryseobacterium</taxon>
    </lineage>
</organism>
<dbReference type="Pfam" id="PF00501">
    <property type="entry name" value="AMP-binding"/>
    <property type="match status" value="2"/>
</dbReference>
<dbReference type="CDD" id="cd19534">
    <property type="entry name" value="E_NRPS"/>
    <property type="match status" value="2"/>
</dbReference>
<dbReference type="RefSeq" id="WP_200245633.1">
    <property type="nucleotide sequence ID" value="NZ_JAENHK010000010.1"/>
</dbReference>
<evidence type="ECO:0000313" key="2">
    <source>
        <dbReference type="EMBL" id="MBK1896206.1"/>
    </source>
</evidence>
<gene>
    <name evidence="2" type="ORF">JHL15_10620</name>
</gene>
<dbReference type="InterPro" id="IPR023213">
    <property type="entry name" value="CAT-like_dom_sf"/>
</dbReference>
<dbReference type="Pfam" id="PF13193">
    <property type="entry name" value="AMP-binding_C"/>
    <property type="match status" value="1"/>
</dbReference>
<dbReference type="Gene3D" id="3.30.559.10">
    <property type="entry name" value="Chloramphenicol acetyltransferase-like domain"/>
    <property type="match status" value="5"/>
</dbReference>
<dbReference type="InterPro" id="IPR036736">
    <property type="entry name" value="ACP-like_sf"/>
</dbReference>
<dbReference type="Gene3D" id="3.30.300.30">
    <property type="match status" value="2"/>
</dbReference>
<dbReference type="CDD" id="cd05930">
    <property type="entry name" value="A_NRPS"/>
    <property type="match status" value="2"/>
</dbReference>
<feature type="domain" description="Carrier" evidence="1">
    <location>
        <begin position="1019"/>
        <end position="1093"/>
    </location>
</feature>
<reference evidence="3" key="1">
    <citation type="submission" date="2021-01" db="EMBL/GenBank/DDBJ databases">
        <title>Genome public.</title>
        <authorList>
            <person name="Liu C."/>
            <person name="Sun Q."/>
        </authorList>
    </citation>
    <scope>NUCLEOTIDE SEQUENCE [LARGE SCALE GENOMIC DNA]</scope>
    <source>
        <strain evidence="3">YIM B02567</strain>
    </source>
</reference>
<dbReference type="InterPro" id="IPR000873">
    <property type="entry name" value="AMP-dep_synth/lig_dom"/>
</dbReference>
<evidence type="ECO:0000313" key="3">
    <source>
        <dbReference type="Proteomes" id="UP000628669"/>
    </source>
</evidence>
<evidence type="ECO:0000259" key="1">
    <source>
        <dbReference type="PROSITE" id="PS50075"/>
    </source>
</evidence>
<sequence>MKNFIDKLKENNIEVVLKNDDLEIISTKESIPTELLKEIKINKDSLVQFFKNKSLSNASIDEQGNIHYRTSHVQREIWITCQDPTASITYHLPSNFYIRETLDLELLKKALNFVLNKYEILRTNFKLNASGDLEQIIHHKVEADIHEVDYTHGNYGDGMEFINKDNLVNFDLENGLLLRCYLIHLPEGNSIFYYNIHHIIADEWSVKIFENEIFSVYKAYLIGAEPEKEVKYQYKDYIDWTYEQLSASKDHKKYWQDVLLPLPEAVQFPTDKIKPSFKTYDSVAFQMFLSLENTKLLSNLVQKRHGSLFMGVLTVLKALLYKYTHHEDIIVGSPMAIRERDEFSQQIGYFLRTLVLRNKVSSTDSFNTFFEKVKENLISAYEHSIYPLSEILNDIDFKRDQSKSSIFDISITFHEATTDPYSIHEIVTDNIQEFKEGNCKNDIEFHFGVINDQLYIKVNYNKDLYDSDIIQNFIKHYKELLLKFVDSPNTPLSELEYVSSADREILLKEFNDTSVSYPDNQNIVSLFEEEVAKNPDSRAVVFEDTALSYEELNNKANALAYRLQVDHGIKKGDQVGVMLNRGENQIVSILGILKLGAIYVPVDANLPESRKEVMTSGLSLLITESYYFFDLDFYSGESFSIDLEFTEEDASGFTSEVLEKDDIAYIIYTSGSTGEPKGVLNTHGGILNTMLFQKEFFEVSSYENVAQFASFSFDASISEIFMTLLSGKSLHILSDSVRKDAYAFEEYVNNHSIDLVTLPPAFFSLLNVEKLQNLKGLITAGESAVIGKTKEYLKYGTFYNAYGPTETSICATVHKLEKGSVLESSTIPIGQPIANTQIYILDEYKHLVPAGVSGEMYISGAGLAQGYLNNPELTAEKFVDHPFIPGTKMYRTGDLGKWLADGTIEYLGRIDHQVKIRGHRIELGEIDSQVLSYNSSIQTAVAEVKEHEEDKSLVVYYVSDTPIDKQDLARHLESKLPKYMLPGFYVELDQIPLTSNGKVDRKSLPEVSSSDLIKNEYVAARNKEESVLVSVCEQVLKHSPISIRDNYYNLGGDSIKSIQIVSRLRQQGYSLKVEHILQYPVLEELARYMTTDVVNIDQSAVMGESILTPIQRYFFESKGITNKNHYNQSVILKSRERLSGKILESSLKTLVSHHDALRMVYSQKEEEWNQYNSGIDGVHYRLAYFDIRECGSESEELSQLQQIGEDLQSSIDLGSGILFHVGHVSMSDGDRIILVVHHLVMDGVSWRILLEDLGKLYESGVQGLSSDLPSKTDSFQSWGKALDEYSRSLELSKERLYWEGVESENYAPLATDYPVEGKQVLDKSLGFSLSTDATKLLQTRAGRKYSAEINDVLLTGLALALQNQFGVSKTKVLMEGHGREVMSTGLDISRTIGWFTSVYPFNLDISDKSQPALVSVKEGLRSIPNKGIGYGILNYLGNAFSSTSNSSIQFNYLGDFNEIGDSETEGKRSLFDYSSENIGSSVDSANLSTDLLLDVSGMTVNGVMSINIRFSEKLFTENTIQKLLAAYQAHLEAIVKESEDSSVILTPSDLTYKGLSFSTIEEISKGNDIEDIYELSPMQQGLYYHWLVDPHGSIYYMQTSYRIKSSELNLSLVEKAFGMLLNRHSILRTSFESRYGEVPLQIVHKKAHVDFKHLILESELELDNIKQGDVNRGFVLSEPTQMRLVIVELPDGYYEFIWSHHHIIMDGWCLSILINDFSAILSSLEHGTEINLPETKKYSSYIEWLREVDDQETMKYWESYLSGVNVPAVIPFERDRASANEPKVIVSNKIKIEGDSFKGIEKLCKNIGITINTYIQGVWGYLLSRYNGSEDAVFGAVVSGRPPALEDVENIVGLFINTIPIRVKYKKEDTVKEFFLDLHTKSIQSSPYHYSKLSDIQTISGLGNNMINNIIVFENYPVQDSIMDNYVDNESSSSIEEIKNVEVVDETNYYFLITVFPSEDSVMLDIKYDASVFNRVLMDNIGMHFTNLLKNIFIDGERKILEAGYLVRDEKKLLLEGFNNTTSFYPENQSIVSLFEDQVKQTPDHTAIIYEDLKLSYAELNDKASSLAWELQNTHGIKKGDHVGVMLNRGENQIISILGILKLGAVYVPIDANLPESRKEVMTSGLSLLITESYYFFDLDFYSGGSFSIDLELMGEINSEFNSEVLEKDDIAYIIYTSGSTGEPKGVMNTHGGILNMTQFQKEFFGVSAYQNVAQFASFSFDASIFEIFMTLLCGKSLHILSDVVRKDSFAFEEYVEKHSIDIVTLPPAFFNLLNVEKLQNLKAVITAGESAVIGKTKEFLQHGTFYNAYGPTETSICATVHKIEKGSDLALSIIPIGKPIANTQIYILDADKDLVPVGVIGEIYISGAGLAKGYLNNPELTSEKFIENPFIPGTKMYRSGDTGRWLPDGTIEYSGRIDRQVKVRGHRIELGEIDSQVLSYSHAIKTAVTDVKEHEGDKSIVVYYVADAEIDKDELTKYLEEKLPQYMVPSFYVELEDIPLTSNGKIDRKKLPDVSSADLIKNEYVAPNTPAQSALVEVCEQILKHSPISMKDNYYNLGGESIKSIQIVSKLRQKGYTLKVEYILQYPVLEEMSKHITSEVSAIEQSVVSGEISLTPIQRSFFEDEKIVNKNHFNQSVVLKSTERLSGSILENCVEQLVNHHDAMRMMYTNEESNWRQFNSDISGRHYRYEYFDITSSTSETEELERLEDIGITLQTSIDITSGILFHVGHVSMSDGDRILLILHHLVADGISWRILLEDLNNLYDSAILGNVYILPAKTHSFQKWSKVLEDYSTSPSLGKERAYWESIESVDYSMIPTDYPLAGNQVSDSSMGFSFDKEQTHLLQTNAGKKYNAEVKDILLTAMAMSLQEHFGISKTKVLMEGHGRENISADVDVSRTIGWFTSVYPFSLDISDKTRPFIVSVKEGLNNIPQKGIGYGVLHYLNEKIKSSSDPSICFNFMGSFDDAGGVNNKKMRLDFSSESIGTAVSADNLKTSILLDVSGIIVSGVLSVNILYSKNIFHESTIEKLSQLYKKNMIKILEENENESSNEWQYGDTMTLSPNQYHLFRNKYSSVNFNIDVQRFDENNFEQTLRKCFSRFPSLMTKYEQDQLQVLQRYISETEVAVKIHTESLQVRSEEEIKAIGKEFIFQPYDLFEGELIRVFVVKTETSGTPQASLFFGIHHSLLDNYSSNYLKHELEAYFNSGKEISMQPHHFTFIDSQEKFLKSDEGIELRNNQVNSLLTTPLYENKDSGSDHVFFQNFMIREAFIKNEDFVHLREVSKKASVPMNALCLSVFSRIMTDYKGPVKNLFGMLSSNRENSEYGNMTGVLTNLVMVSHADSKNYSIEEMMKNYVRMIECRSEQKIPYQVIRQDIESKESKDVEKNIFGFYSYLSQNEEKEYDYFNEYMEEMTEFDGINLKAFEYSNGVLLQLSQPASTASIDFSKYIKEFTDFLKTQ</sequence>
<dbReference type="PANTHER" id="PTHR45398:SF1">
    <property type="entry name" value="ENZYME, PUTATIVE (JCVI)-RELATED"/>
    <property type="match status" value="1"/>
</dbReference>
<dbReference type="InterPro" id="IPR009081">
    <property type="entry name" value="PP-bd_ACP"/>
</dbReference>
<dbReference type="NCBIfam" id="TIGR01720">
    <property type="entry name" value="NRPS-para261"/>
    <property type="match status" value="2"/>
</dbReference>
<name>A0ABS1FUV3_9FLAO</name>
<dbReference type="EMBL" id="JAENHK010000010">
    <property type="protein sequence ID" value="MBK1896206.1"/>
    <property type="molecule type" value="Genomic_DNA"/>
</dbReference>
<dbReference type="Pfam" id="PF00550">
    <property type="entry name" value="PP-binding"/>
    <property type="match status" value="2"/>
</dbReference>
<dbReference type="Gene3D" id="3.30.559.30">
    <property type="entry name" value="Nonribosomal peptide synthetase, condensation domain"/>
    <property type="match status" value="5"/>
</dbReference>
<proteinExistence type="predicted"/>